<dbReference type="GO" id="GO:0098797">
    <property type="term" value="C:plasma membrane protein complex"/>
    <property type="evidence" value="ECO:0007669"/>
    <property type="project" value="TreeGrafter"/>
</dbReference>
<evidence type="ECO:0000256" key="2">
    <source>
        <dbReference type="ARBA" id="ARBA00005236"/>
    </source>
</evidence>
<dbReference type="InterPro" id="IPR051447">
    <property type="entry name" value="Lipoprotein-release_system"/>
</dbReference>
<feature type="transmembrane region" description="Helical" evidence="7">
    <location>
        <begin position="274"/>
        <end position="300"/>
    </location>
</feature>
<evidence type="ECO:0000256" key="3">
    <source>
        <dbReference type="ARBA" id="ARBA00022475"/>
    </source>
</evidence>
<feature type="domain" description="ABC3 transporter permease C-terminal" evidence="8">
    <location>
        <begin position="277"/>
        <end position="403"/>
    </location>
</feature>
<feature type="transmembrane region" description="Helical" evidence="7">
    <location>
        <begin position="320"/>
        <end position="353"/>
    </location>
</feature>
<feature type="transmembrane region" description="Helical" evidence="7">
    <location>
        <begin position="373"/>
        <end position="393"/>
    </location>
</feature>
<sequence length="410" mass="44850">MRFEPFIARRYLFSGTHKALISLITIISIAGVALGVYALIVVLAVMEGFDSNLVQKIIGAYAHIEIVRTTTDSPPVDPDKLLPIVRSVPEVKAAGPVIMRQALIQVVPGEGEEPRQTAIFIQGVDLEAEQHVTRLMDKVVGKKLPGPGEIVLGKKILQKLYIPLGTKVTVLSPKVVRTPTGGAALARNAIVCGAFESGFPEADEMIGYTSLETARALFMVPPNEVDGIHLVVNDPEKVDEARKKVQAAVGPDYTVTTWRERNPVLFDALVLEKWAMFIILLLIVLVAAFNIIGTLIMVVIEKTREIGILKSMGATEQAILRIFLFQGTFIGMVGTAIGAVLGLGTCYLLKYHVKIDLLSEAYLSDRIPILINPWWNILIVFSALTICLAASYYPARQAARLDPVEALRYE</sequence>
<evidence type="ECO:0000313" key="10">
    <source>
        <dbReference type="EMBL" id="AXA35860.1"/>
    </source>
</evidence>
<dbReference type="Pfam" id="PF12704">
    <property type="entry name" value="MacB_PCD"/>
    <property type="match status" value="1"/>
</dbReference>
<evidence type="ECO:0000256" key="7">
    <source>
        <dbReference type="SAM" id="Phobius"/>
    </source>
</evidence>
<evidence type="ECO:0000256" key="1">
    <source>
        <dbReference type="ARBA" id="ARBA00004651"/>
    </source>
</evidence>
<organism evidence="10 11">
    <name type="scientific">Sumerlaea chitinivorans</name>
    <dbReference type="NCBI Taxonomy" id="2250252"/>
    <lineage>
        <taxon>Bacteria</taxon>
        <taxon>Candidatus Sumerlaeota</taxon>
        <taxon>Candidatus Sumerlaeia</taxon>
        <taxon>Candidatus Sumerlaeales</taxon>
        <taxon>Candidatus Sumerlaeaceae</taxon>
        <taxon>Candidatus Sumerlaea</taxon>
    </lineage>
</organism>
<comment type="subcellular location">
    <subcellularLocation>
        <location evidence="1">Cell membrane</location>
        <topology evidence="1">Multi-pass membrane protein</topology>
    </subcellularLocation>
</comment>
<evidence type="ECO:0000259" key="9">
    <source>
        <dbReference type="Pfam" id="PF12704"/>
    </source>
</evidence>
<evidence type="ECO:0000256" key="6">
    <source>
        <dbReference type="ARBA" id="ARBA00023136"/>
    </source>
</evidence>
<gene>
    <name evidence="10" type="ORF">BRCON_1083</name>
</gene>
<evidence type="ECO:0000256" key="5">
    <source>
        <dbReference type="ARBA" id="ARBA00022989"/>
    </source>
</evidence>
<dbReference type="AlphaFoldDB" id="A0A2Z4Y3Y3"/>
<keyword evidence="4 7" id="KW-0812">Transmembrane</keyword>
<comment type="similarity">
    <text evidence="2">Belongs to the ABC-4 integral membrane protein family. LolC/E subfamily.</text>
</comment>
<evidence type="ECO:0000259" key="8">
    <source>
        <dbReference type="Pfam" id="PF02687"/>
    </source>
</evidence>
<dbReference type="KEGG" id="schv:BRCON_1083"/>
<dbReference type="InterPro" id="IPR003838">
    <property type="entry name" value="ABC3_permease_C"/>
</dbReference>
<keyword evidence="10" id="KW-0449">Lipoprotein</keyword>
<reference evidence="10 11" key="1">
    <citation type="submission" date="2018-05" db="EMBL/GenBank/DDBJ databases">
        <title>A metagenomic window into the 2 km-deep terrestrial subsurface aquifer revealed taxonomically and functionally diverse microbial community comprising novel uncultured bacterial lineages.</title>
        <authorList>
            <person name="Kadnikov V.V."/>
            <person name="Mardanov A.V."/>
            <person name="Beletsky A.V."/>
            <person name="Banks D."/>
            <person name="Pimenov N.V."/>
            <person name="Frank Y.A."/>
            <person name="Karnachuk O.V."/>
            <person name="Ravin N.V."/>
        </authorList>
    </citation>
    <scope>NUCLEOTIDE SEQUENCE [LARGE SCALE GENOMIC DNA]</scope>
    <source>
        <strain evidence="10">BY</strain>
    </source>
</reference>
<protein>
    <submittedName>
        <fullName evidence="10">Lipoprotein releasing system transmembrane protein LolC</fullName>
    </submittedName>
</protein>
<dbReference type="PANTHER" id="PTHR30489:SF0">
    <property type="entry name" value="LIPOPROTEIN-RELEASING SYSTEM TRANSMEMBRANE PROTEIN LOLE"/>
    <property type="match status" value="1"/>
</dbReference>
<proteinExistence type="inferred from homology"/>
<dbReference type="EMBL" id="CP030759">
    <property type="protein sequence ID" value="AXA35860.1"/>
    <property type="molecule type" value="Genomic_DNA"/>
</dbReference>
<evidence type="ECO:0000313" key="11">
    <source>
        <dbReference type="Proteomes" id="UP000262583"/>
    </source>
</evidence>
<keyword evidence="5 7" id="KW-1133">Transmembrane helix</keyword>
<evidence type="ECO:0000256" key="4">
    <source>
        <dbReference type="ARBA" id="ARBA00022692"/>
    </source>
</evidence>
<dbReference type="PANTHER" id="PTHR30489">
    <property type="entry name" value="LIPOPROTEIN-RELEASING SYSTEM TRANSMEMBRANE PROTEIN LOLE"/>
    <property type="match status" value="1"/>
</dbReference>
<accession>A0A2Z4Y3Y3</accession>
<name>A0A2Z4Y3Y3_SUMC1</name>
<feature type="domain" description="MacB-like periplasmic core" evidence="9">
    <location>
        <begin position="25"/>
        <end position="247"/>
    </location>
</feature>
<feature type="transmembrane region" description="Helical" evidence="7">
    <location>
        <begin position="20"/>
        <end position="46"/>
    </location>
</feature>
<dbReference type="GO" id="GO:0044874">
    <property type="term" value="P:lipoprotein localization to outer membrane"/>
    <property type="evidence" value="ECO:0007669"/>
    <property type="project" value="TreeGrafter"/>
</dbReference>
<dbReference type="Proteomes" id="UP000262583">
    <property type="component" value="Chromosome"/>
</dbReference>
<dbReference type="InterPro" id="IPR025857">
    <property type="entry name" value="MacB_PCD"/>
</dbReference>
<dbReference type="Pfam" id="PF02687">
    <property type="entry name" value="FtsX"/>
    <property type="match status" value="1"/>
</dbReference>
<keyword evidence="6 7" id="KW-0472">Membrane</keyword>
<keyword evidence="3" id="KW-1003">Cell membrane</keyword>